<dbReference type="Gene3D" id="1.25.40.380">
    <property type="entry name" value="Protein of unknown function DUF1810"/>
    <property type="match status" value="1"/>
</dbReference>
<feature type="non-terminal residue" evidence="2">
    <location>
        <position position="1"/>
    </location>
</feature>
<dbReference type="Pfam" id="PF08837">
    <property type="entry name" value="DUF1810"/>
    <property type="match status" value="1"/>
</dbReference>
<feature type="compositionally biased region" description="Low complexity" evidence="1">
    <location>
        <begin position="338"/>
        <end position="354"/>
    </location>
</feature>
<dbReference type="VEuPathDB" id="CryptoDB:Cvel_31142"/>
<feature type="compositionally biased region" description="Gly residues" evidence="1">
    <location>
        <begin position="400"/>
        <end position="413"/>
    </location>
</feature>
<evidence type="ECO:0000313" key="2">
    <source>
        <dbReference type="EMBL" id="CEM47402.1"/>
    </source>
</evidence>
<protein>
    <submittedName>
        <fullName evidence="2">Uncharacterized protein</fullName>
    </submittedName>
</protein>
<organism evidence="2">
    <name type="scientific">Chromera velia CCMP2878</name>
    <dbReference type="NCBI Taxonomy" id="1169474"/>
    <lineage>
        <taxon>Eukaryota</taxon>
        <taxon>Sar</taxon>
        <taxon>Alveolata</taxon>
        <taxon>Colpodellida</taxon>
        <taxon>Chromeraceae</taxon>
        <taxon>Chromera</taxon>
    </lineage>
</organism>
<feature type="region of interest" description="Disordered" evidence="1">
    <location>
        <begin position="184"/>
        <end position="413"/>
    </location>
</feature>
<feature type="compositionally biased region" description="Basic and acidic residues" evidence="1">
    <location>
        <begin position="184"/>
        <end position="303"/>
    </location>
</feature>
<feature type="compositionally biased region" description="Basic and acidic residues" evidence="1">
    <location>
        <begin position="382"/>
        <end position="396"/>
    </location>
</feature>
<dbReference type="AlphaFoldDB" id="A0A0G4HSN0"/>
<evidence type="ECO:0000256" key="1">
    <source>
        <dbReference type="SAM" id="MobiDB-lite"/>
    </source>
</evidence>
<name>A0A0G4HSN0_9ALVE</name>
<sequence length="413" mass="47527">WGFGRGGLKGRFVAAEDRAPEDRALPPRDPFNFRQFVVRQLADQTRALKEIEAGFKATHWIWHILPVEPRVENGREQGGVHNAARAYLLYKDPEVDLRQNYIDILEALKKQLMRGRVLRYILGKDDTVKCIRSLQLFERASRDAFDCEVNDLCVELLEMLEQPRDLRPLPPQCKELVQAIDESREAANKRDEKRIEERRREERRKEEGRGRREYEENHQKRWEAGREGRGRREYEENHQSRWEAGRDGRGRREYEENHQKGWEAGRDGRGRREYEENHQKGWEAGKDGRGRREYGGDHQKGGRGEQMNPMDDLENNFSSLHLSGGRPLPERRAPQPPEGVARGFSSSSSSSRPPAGGGERSRGSVSFDSEAGQLEYRVLRGHQRDRQRRPPADGLHDPGSSGGQGGWVGGEGK</sequence>
<dbReference type="InterPro" id="IPR036287">
    <property type="entry name" value="Rv1873-like_sf"/>
</dbReference>
<reference evidence="2" key="1">
    <citation type="submission" date="2014-11" db="EMBL/GenBank/DDBJ databases">
        <authorList>
            <person name="Otto D Thomas"/>
            <person name="Naeem Raeece"/>
        </authorList>
    </citation>
    <scope>NUCLEOTIDE SEQUENCE</scope>
</reference>
<dbReference type="InterPro" id="IPR014937">
    <property type="entry name" value="DUF1810"/>
</dbReference>
<proteinExistence type="predicted"/>
<dbReference type="SUPFAM" id="SSF140736">
    <property type="entry name" value="Rv1873-like"/>
    <property type="match status" value="1"/>
</dbReference>
<accession>A0A0G4HSN0</accession>
<dbReference type="EMBL" id="CDMZ01003736">
    <property type="protein sequence ID" value="CEM47402.1"/>
    <property type="molecule type" value="Genomic_DNA"/>
</dbReference>
<gene>
    <name evidence="2" type="ORF">Cvel_31142</name>
</gene>